<evidence type="ECO:0000313" key="7">
    <source>
        <dbReference type="EMBL" id="OOR11958.1"/>
    </source>
</evidence>
<evidence type="ECO:0000256" key="4">
    <source>
        <dbReference type="ARBA" id="ARBA00023136"/>
    </source>
</evidence>
<protein>
    <submittedName>
        <fullName evidence="7">YIP1 family protein</fullName>
    </submittedName>
</protein>
<feature type="domain" description="Yip1" evidence="6">
    <location>
        <begin position="18"/>
        <end position="213"/>
    </location>
</feature>
<accession>A0A1S9TPU4</accession>
<evidence type="ECO:0000259" key="6">
    <source>
        <dbReference type="Pfam" id="PF04893"/>
    </source>
</evidence>
<dbReference type="Pfam" id="PF04893">
    <property type="entry name" value="Yip1"/>
    <property type="match status" value="1"/>
</dbReference>
<reference evidence="7 8" key="1">
    <citation type="submission" date="2017-01" db="EMBL/GenBank/DDBJ databases">
        <title>Bacillus cereus isolates.</title>
        <authorList>
            <person name="Beno S.M."/>
        </authorList>
    </citation>
    <scope>NUCLEOTIDE SEQUENCE [LARGE SCALE GENOMIC DNA]</scope>
    <source>
        <strain evidence="7 8">FSL H8-0485</strain>
    </source>
</reference>
<gene>
    <name evidence="7" type="ORF">BW897_14925</name>
</gene>
<dbReference type="AlphaFoldDB" id="A0A1S9TPU4"/>
<feature type="transmembrane region" description="Helical" evidence="5">
    <location>
        <begin position="123"/>
        <end position="148"/>
    </location>
</feature>
<name>A0A1S9TPU4_BACCE</name>
<feature type="transmembrane region" description="Helical" evidence="5">
    <location>
        <begin position="79"/>
        <end position="103"/>
    </location>
</feature>
<dbReference type="RefSeq" id="WP_002168935.1">
    <property type="nucleotide sequence ID" value="NZ_MUAJ01000011.1"/>
</dbReference>
<evidence type="ECO:0000313" key="8">
    <source>
        <dbReference type="Proteomes" id="UP000190906"/>
    </source>
</evidence>
<feature type="transmembrane region" description="Helical" evidence="5">
    <location>
        <begin position="37"/>
        <end position="59"/>
    </location>
</feature>
<feature type="transmembrane region" description="Helical" evidence="5">
    <location>
        <begin position="168"/>
        <end position="186"/>
    </location>
</feature>
<evidence type="ECO:0000256" key="2">
    <source>
        <dbReference type="ARBA" id="ARBA00022692"/>
    </source>
</evidence>
<dbReference type="InterPro" id="IPR006977">
    <property type="entry name" value="Yip1_dom"/>
</dbReference>
<evidence type="ECO:0000256" key="1">
    <source>
        <dbReference type="ARBA" id="ARBA00004141"/>
    </source>
</evidence>
<keyword evidence="3 5" id="KW-1133">Transmembrane helix</keyword>
<dbReference type="EMBL" id="MUAJ01000011">
    <property type="protein sequence ID" value="OOR11958.1"/>
    <property type="molecule type" value="Genomic_DNA"/>
</dbReference>
<sequence>MQASSLMHEEFSRKPSVFGIFTSPTLQFKRMRNQRNIFLPLTLLILLIIISSALISWNSLHNPALSMFHDKTGFTVPKYITFFTSFGISTVSGIVAIFFAPIFYKNIMIFFGVDINYKETFPIIIYASFVLKLGMLLNGLIAFSLGGYELSYTGLGAIATDNMVLHAIAQRIDIFNIWYYVLLGIGLKTITNLNENKLVTLIIVLFVFTSALASISGFMQEISKLQ</sequence>
<proteinExistence type="predicted"/>
<dbReference type="GO" id="GO:0016020">
    <property type="term" value="C:membrane"/>
    <property type="evidence" value="ECO:0007669"/>
    <property type="project" value="UniProtKB-SubCell"/>
</dbReference>
<evidence type="ECO:0000256" key="3">
    <source>
        <dbReference type="ARBA" id="ARBA00022989"/>
    </source>
</evidence>
<organism evidence="7 8">
    <name type="scientific">Bacillus cereus</name>
    <dbReference type="NCBI Taxonomy" id="1396"/>
    <lineage>
        <taxon>Bacteria</taxon>
        <taxon>Bacillati</taxon>
        <taxon>Bacillota</taxon>
        <taxon>Bacilli</taxon>
        <taxon>Bacillales</taxon>
        <taxon>Bacillaceae</taxon>
        <taxon>Bacillus</taxon>
        <taxon>Bacillus cereus group</taxon>
    </lineage>
</organism>
<keyword evidence="4 5" id="KW-0472">Membrane</keyword>
<evidence type="ECO:0000256" key="5">
    <source>
        <dbReference type="SAM" id="Phobius"/>
    </source>
</evidence>
<dbReference type="Proteomes" id="UP000190906">
    <property type="component" value="Unassembled WGS sequence"/>
</dbReference>
<comment type="caution">
    <text evidence="7">The sequence shown here is derived from an EMBL/GenBank/DDBJ whole genome shotgun (WGS) entry which is preliminary data.</text>
</comment>
<comment type="subcellular location">
    <subcellularLocation>
        <location evidence="1">Membrane</location>
        <topology evidence="1">Multi-pass membrane protein</topology>
    </subcellularLocation>
</comment>
<keyword evidence="2 5" id="KW-0812">Transmembrane</keyword>
<feature type="transmembrane region" description="Helical" evidence="5">
    <location>
        <begin position="198"/>
        <end position="219"/>
    </location>
</feature>